<name>A0ABZ0TWB7_9FIRM</name>
<reference evidence="2 3" key="1">
    <citation type="submission" date="2023-12" db="EMBL/GenBank/DDBJ databases">
        <authorList>
            <person name="Manesh M.J.H."/>
            <person name="Bing R.G."/>
            <person name="Willard D.J."/>
            <person name="Kelly R.M."/>
        </authorList>
    </citation>
    <scope>NUCLEOTIDE SEQUENCE [LARGE SCALE GENOMIC DNA]</scope>
    <source>
        <strain evidence="2 3">DSM 8977</strain>
    </source>
</reference>
<dbReference type="Proteomes" id="UP001322744">
    <property type="component" value="Chromosome"/>
</dbReference>
<gene>
    <name evidence="2" type="ORF">SOJ16_001565</name>
</gene>
<dbReference type="EMBL" id="CP139957">
    <property type="protein sequence ID" value="WPX07737.1"/>
    <property type="molecule type" value="Genomic_DNA"/>
</dbReference>
<dbReference type="RefSeq" id="WP_045175063.1">
    <property type="nucleotide sequence ID" value="NZ_CP139957.1"/>
</dbReference>
<feature type="domain" description="Type I restriction enzyme HindI endonuclease subunit-like C-terminal" evidence="1">
    <location>
        <begin position="2"/>
        <end position="60"/>
    </location>
</feature>
<keyword evidence="3" id="KW-1185">Reference proteome</keyword>
<protein>
    <submittedName>
        <fullName evidence="2">DUF3387 domain-containing protein</fullName>
    </submittedName>
</protein>
<evidence type="ECO:0000313" key="2">
    <source>
        <dbReference type="EMBL" id="WPX07737.1"/>
    </source>
</evidence>
<proteinExistence type="predicted"/>
<evidence type="ECO:0000259" key="1">
    <source>
        <dbReference type="Pfam" id="PF11867"/>
    </source>
</evidence>
<evidence type="ECO:0000313" key="3">
    <source>
        <dbReference type="Proteomes" id="UP001322744"/>
    </source>
</evidence>
<sequence length="61" mass="7093">MSQLISKSISAEEPVDIFTLMEKEKPEISILDEDFLLQFKNMQYKNYAAQLLAKLLKDKIT</sequence>
<organism evidence="2 3">
    <name type="scientific">Anaerocellum danielii</name>
    <dbReference type="NCBI Taxonomy" id="1387557"/>
    <lineage>
        <taxon>Bacteria</taxon>
        <taxon>Bacillati</taxon>
        <taxon>Bacillota</taxon>
        <taxon>Bacillota incertae sedis</taxon>
        <taxon>Caldicellulosiruptorales</taxon>
        <taxon>Caldicellulosiruptoraceae</taxon>
        <taxon>Anaerocellum</taxon>
    </lineage>
</organism>
<accession>A0ABZ0TWB7</accession>
<dbReference type="Pfam" id="PF11867">
    <property type="entry name" value="T1RH-like_C"/>
    <property type="match status" value="1"/>
</dbReference>
<dbReference type="InterPro" id="IPR021810">
    <property type="entry name" value="T1RH-like_C"/>
</dbReference>